<evidence type="ECO:0000256" key="10">
    <source>
        <dbReference type="PIRNR" id="PIRNR011844"/>
    </source>
</evidence>
<accession>A0A5C6PHM8</accession>
<keyword evidence="7 10" id="KW-0539">Nucleus</keyword>
<dbReference type="GO" id="GO:0005829">
    <property type="term" value="C:cytosol"/>
    <property type="evidence" value="ECO:0007669"/>
    <property type="project" value="UniProtKB-ARBA"/>
</dbReference>
<comment type="caution">
    <text evidence="14">The sequence shown here is derived from an EMBL/GenBank/DDBJ whole genome shotgun (WGS) entry which is preliminary data.</text>
</comment>
<evidence type="ECO:0000259" key="13">
    <source>
        <dbReference type="Pfam" id="PF12470"/>
    </source>
</evidence>
<dbReference type="GO" id="GO:0005929">
    <property type="term" value="C:cilium"/>
    <property type="evidence" value="ECO:0007669"/>
    <property type="project" value="UniProtKB-ARBA"/>
</dbReference>
<evidence type="ECO:0000256" key="11">
    <source>
        <dbReference type="SAM" id="MobiDB-lite"/>
    </source>
</evidence>
<dbReference type="InterPro" id="IPR016591">
    <property type="entry name" value="Suppressor_of_fused_euk"/>
</dbReference>
<evidence type="ECO:0000256" key="7">
    <source>
        <dbReference type="ARBA" id="ARBA00023242"/>
    </source>
</evidence>
<keyword evidence="15" id="KW-1185">Reference proteome</keyword>
<keyword evidence="3" id="KW-1017">Isopeptide bond</keyword>
<sequence>MDEVRPSSGAQAHGLSPLFPPGLQAIYAECRRLYPEQANPLQVTAIVKYWLGGPDPLDYISMYRNVGCPSQDVQEHWHYVSFGLSDLYGDNRVHEFTGSDGPSGFGFELTFRLKREAGETAPPTWPAELMQGLARYVFQSENTFCSGDHVSWHSPLDNSESRIQHMLLTEDPQMQPIQTPFGTVAFLQIVGVCTEELQAAQQWNGQGILELMRGVRVAGGPWLITDMRRGETIFDIDPHLQCPPLGFFSSLCLFFHNASSLELVLMIAYISCSSKQERVDQGIETEGSNLSGVSAKCVWDDLSRPPEDEEDSRSICIGSQPRRLSEKDTEQIRETLKKGLEFNTKATLPPISSQRQIQERPQSRKDSLESESSAAIIPHELVRTRQLESVHLKFNQESGTLLPLCLRGRLLHGRHFTYKSIHGDTAITFVSSGVEGAFATEEHPYAAHGPWLQILLTEEFVEQMLGDIQELGTRDETKLPKEYSWPEKKLKISVLPDSVFDNPLQ</sequence>
<evidence type="ECO:0000256" key="8">
    <source>
        <dbReference type="ARBA" id="ARBA00060754"/>
    </source>
</evidence>
<dbReference type="Pfam" id="PF05076">
    <property type="entry name" value="SUFU"/>
    <property type="match status" value="1"/>
</dbReference>
<dbReference type="PANTHER" id="PTHR10928:SF2">
    <property type="entry name" value="SUPPRESSOR OF FUSED HOMOLOG"/>
    <property type="match status" value="1"/>
</dbReference>
<evidence type="ECO:0000256" key="5">
    <source>
        <dbReference type="ARBA" id="ARBA00022843"/>
    </source>
</evidence>
<dbReference type="GO" id="GO:0005634">
    <property type="term" value="C:nucleus"/>
    <property type="evidence" value="ECO:0007669"/>
    <property type="project" value="UniProtKB-SubCell"/>
</dbReference>
<evidence type="ECO:0000256" key="2">
    <source>
        <dbReference type="ARBA" id="ARBA00022490"/>
    </source>
</evidence>
<reference evidence="14 15" key="1">
    <citation type="submission" date="2019-04" db="EMBL/GenBank/DDBJ databases">
        <title>Chromosome genome assembly for Takifugu flavidus.</title>
        <authorList>
            <person name="Xiao S."/>
        </authorList>
    </citation>
    <scope>NUCLEOTIDE SEQUENCE [LARGE SCALE GENOMIC DNA]</scope>
    <source>
        <strain evidence="14">HTHZ2018</strain>
        <tissue evidence="14">Muscle</tissue>
    </source>
</reference>
<dbReference type="Gene3D" id="3.30.1360.230">
    <property type="entry name" value="Sufu, C-terminal domain"/>
    <property type="match status" value="1"/>
</dbReference>
<keyword evidence="4" id="KW-0597">Phosphoprotein</keyword>
<dbReference type="Proteomes" id="UP000324091">
    <property type="component" value="Chromosome 11"/>
</dbReference>
<keyword evidence="1" id="KW-0217">Developmental protein</keyword>
<gene>
    <name evidence="14" type="ORF">D4764_11G0009760</name>
</gene>
<evidence type="ECO:0000313" key="14">
    <source>
        <dbReference type="EMBL" id="TWW78855.1"/>
    </source>
</evidence>
<dbReference type="GO" id="GO:0045879">
    <property type="term" value="P:negative regulation of smoothened signaling pathway"/>
    <property type="evidence" value="ECO:0007669"/>
    <property type="project" value="UniProtKB-ARBA"/>
</dbReference>
<dbReference type="InterPro" id="IPR020941">
    <property type="entry name" value="SUFU-like_domain"/>
</dbReference>
<dbReference type="PIRSF" id="PIRSF011844">
    <property type="entry name" value="Suppressor_of_fused_protein"/>
    <property type="match status" value="1"/>
</dbReference>
<feature type="region of interest" description="Disordered" evidence="11">
    <location>
        <begin position="301"/>
        <end position="329"/>
    </location>
</feature>
<dbReference type="AlphaFoldDB" id="A0A5C6PHM8"/>
<keyword evidence="2 10" id="KW-0963">Cytoplasm</keyword>
<dbReference type="Pfam" id="PF12470">
    <property type="entry name" value="SUFU_C"/>
    <property type="match status" value="1"/>
</dbReference>
<dbReference type="SUPFAM" id="SSF103359">
    <property type="entry name" value="Suppressor of Fused, N-terminal domain"/>
    <property type="match status" value="1"/>
</dbReference>
<comment type="subcellular location">
    <subcellularLocation>
        <location evidence="10">Cytoplasm</location>
    </subcellularLocation>
    <subcellularLocation>
        <location evidence="10">Nucleus</location>
    </subcellularLocation>
</comment>
<dbReference type="InterPro" id="IPR037181">
    <property type="entry name" value="SUFU_N"/>
</dbReference>
<dbReference type="GO" id="GO:0007165">
    <property type="term" value="P:signal transduction"/>
    <property type="evidence" value="ECO:0007669"/>
    <property type="project" value="UniProtKB-ARBA"/>
</dbReference>
<feature type="domain" description="Suppressor of fused C-terminal" evidence="13">
    <location>
        <begin position="277"/>
        <end position="494"/>
    </location>
</feature>
<feature type="compositionally biased region" description="Basic and acidic residues" evidence="11">
    <location>
        <begin position="357"/>
        <end position="368"/>
    </location>
</feature>
<feature type="domain" description="Suppressor of fused-like" evidence="12">
    <location>
        <begin position="53"/>
        <end position="229"/>
    </location>
</feature>
<dbReference type="InterPro" id="IPR007768">
    <property type="entry name" value="Suppressor_of_fused"/>
</dbReference>
<proteinExistence type="inferred from homology"/>
<dbReference type="InterPro" id="IPR038489">
    <property type="entry name" value="SUFU_C_sf"/>
</dbReference>
<evidence type="ECO:0000256" key="4">
    <source>
        <dbReference type="ARBA" id="ARBA00022553"/>
    </source>
</evidence>
<name>A0A5C6PHM8_9TELE</name>
<dbReference type="FunFam" id="3.30.1360.230:FF:000001">
    <property type="entry name" value="Suppressor of fused homolog"/>
    <property type="match status" value="1"/>
</dbReference>
<keyword evidence="6" id="KW-0007">Acetylation</keyword>
<keyword evidence="5" id="KW-0832">Ubl conjugation</keyword>
<feature type="region of interest" description="Disordered" evidence="11">
    <location>
        <begin position="350"/>
        <end position="372"/>
    </location>
</feature>
<protein>
    <recommendedName>
        <fullName evidence="9 10">Suppressor of fused homolog</fullName>
    </recommendedName>
</protein>
<evidence type="ECO:0000256" key="6">
    <source>
        <dbReference type="ARBA" id="ARBA00022990"/>
    </source>
</evidence>
<evidence type="ECO:0000256" key="3">
    <source>
        <dbReference type="ARBA" id="ARBA00022499"/>
    </source>
</evidence>
<dbReference type="InterPro" id="IPR024314">
    <property type="entry name" value="SUFU_C"/>
</dbReference>
<evidence type="ECO:0000256" key="9">
    <source>
        <dbReference type="ARBA" id="ARBA00071231"/>
    </source>
</evidence>
<dbReference type="GO" id="GO:0000122">
    <property type="term" value="P:negative regulation of transcription by RNA polymerase II"/>
    <property type="evidence" value="ECO:0007669"/>
    <property type="project" value="UniProtKB-ARBA"/>
</dbReference>
<evidence type="ECO:0000256" key="1">
    <source>
        <dbReference type="ARBA" id="ARBA00022473"/>
    </source>
</evidence>
<dbReference type="PANTHER" id="PTHR10928">
    <property type="entry name" value="SUPPRESSOR OF FUSED"/>
    <property type="match status" value="1"/>
</dbReference>
<evidence type="ECO:0000313" key="15">
    <source>
        <dbReference type="Proteomes" id="UP000324091"/>
    </source>
</evidence>
<organism evidence="14 15">
    <name type="scientific">Takifugu flavidus</name>
    <name type="common">sansaifugu</name>
    <dbReference type="NCBI Taxonomy" id="433684"/>
    <lineage>
        <taxon>Eukaryota</taxon>
        <taxon>Metazoa</taxon>
        <taxon>Chordata</taxon>
        <taxon>Craniata</taxon>
        <taxon>Vertebrata</taxon>
        <taxon>Euteleostomi</taxon>
        <taxon>Actinopterygii</taxon>
        <taxon>Neopterygii</taxon>
        <taxon>Teleostei</taxon>
        <taxon>Neoteleostei</taxon>
        <taxon>Acanthomorphata</taxon>
        <taxon>Eupercaria</taxon>
        <taxon>Tetraodontiformes</taxon>
        <taxon>Tetradontoidea</taxon>
        <taxon>Tetraodontidae</taxon>
        <taxon>Takifugu</taxon>
    </lineage>
</organism>
<evidence type="ECO:0000259" key="12">
    <source>
        <dbReference type="Pfam" id="PF05076"/>
    </source>
</evidence>
<dbReference type="EMBL" id="RHFK02000003">
    <property type="protein sequence ID" value="TWW78855.1"/>
    <property type="molecule type" value="Genomic_DNA"/>
</dbReference>
<comment type="similarity">
    <text evidence="8 10">Belongs to the SUFU family.</text>
</comment>